<evidence type="ECO:0000313" key="7">
    <source>
        <dbReference type="EMBL" id="MDO3693979.1"/>
    </source>
</evidence>
<keyword evidence="8" id="KW-1185">Reference proteome</keyword>
<keyword evidence="1 6" id="KW-0813">Transport</keyword>
<comment type="subunit">
    <text evidence="6">Forms a complex with DabB.</text>
</comment>
<keyword evidence="3 6" id="KW-0479">Metal-binding</keyword>
<accession>A0ABT8VPT3</accession>
<dbReference type="PANTHER" id="PTHR38344:SF1">
    <property type="entry name" value="INORGANIC CARBON TRANSPORTER SUBUNIT DABA-RELATED"/>
    <property type="match status" value="1"/>
</dbReference>
<evidence type="ECO:0000256" key="2">
    <source>
        <dbReference type="ARBA" id="ARBA00022475"/>
    </source>
</evidence>
<evidence type="ECO:0000256" key="6">
    <source>
        <dbReference type="HAMAP-Rule" id="MF_01871"/>
    </source>
</evidence>
<dbReference type="PANTHER" id="PTHR38344">
    <property type="entry name" value="UPF0753 PROTEIN AQ_863"/>
    <property type="match status" value="1"/>
</dbReference>
<dbReference type="RefSeq" id="WP_302883225.1">
    <property type="nucleotide sequence ID" value="NZ_JAUMIT010000001.1"/>
</dbReference>
<evidence type="ECO:0000256" key="5">
    <source>
        <dbReference type="ARBA" id="ARBA00023136"/>
    </source>
</evidence>
<gene>
    <name evidence="6" type="primary">dabA</name>
    <name evidence="7" type="ORF">QVZ41_03830</name>
</gene>
<comment type="subcellular location">
    <subcellularLocation>
        <location evidence="6">Cell membrane</location>
        <topology evidence="6">Peripheral membrane protein</topology>
    </subcellularLocation>
</comment>
<keyword evidence="5 6" id="KW-0472">Membrane</keyword>
<evidence type="ECO:0000256" key="4">
    <source>
        <dbReference type="ARBA" id="ARBA00022833"/>
    </source>
</evidence>
<comment type="function">
    <text evidence="6">Part of an energy-coupled inorganic carbon pump.</text>
</comment>
<feature type="binding site" evidence="6">
    <location>
        <position position="465"/>
    </location>
    <ligand>
        <name>Zn(2+)</name>
        <dbReference type="ChEBI" id="CHEBI:29105"/>
    </ligand>
</feature>
<feature type="binding site" evidence="6">
    <location>
        <position position="292"/>
    </location>
    <ligand>
        <name>Zn(2+)</name>
        <dbReference type="ChEBI" id="CHEBI:29105"/>
    </ligand>
</feature>
<comment type="cofactor">
    <cofactor evidence="6">
        <name>Zn(2+)</name>
        <dbReference type="ChEBI" id="CHEBI:29105"/>
    </cofactor>
</comment>
<feature type="binding site" evidence="6">
    <location>
        <position position="290"/>
    </location>
    <ligand>
        <name>Zn(2+)</name>
        <dbReference type="ChEBI" id="CHEBI:29105"/>
    </ligand>
</feature>
<comment type="caution">
    <text evidence="7">The sequence shown here is derived from an EMBL/GenBank/DDBJ whole genome shotgun (WGS) entry which is preliminary data.</text>
</comment>
<dbReference type="EMBL" id="JAUMIT010000001">
    <property type="protein sequence ID" value="MDO3693979.1"/>
    <property type="molecule type" value="Genomic_DNA"/>
</dbReference>
<organism evidence="7 8">
    <name type="scientific">Wenyingzhuangia gilva</name>
    <dbReference type="NCBI Taxonomy" id="3057677"/>
    <lineage>
        <taxon>Bacteria</taxon>
        <taxon>Pseudomonadati</taxon>
        <taxon>Bacteroidota</taxon>
        <taxon>Flavobacteriia</taxon>
        <taxon>Flavobacteriales</taxon>
        <taxon>Flavobacteriaceae</taxon>
        <taxon>Wenyingzhuangia</taxon>
    </lineage>
</organism>
<dbReference type="Proteomes" id="UP001168642">
    <property type="component" value="Unassembled WGS sequence"/>
</dbReference>
<evidence type="ECO:0000256" key="1">
    <source>
        <dbReference type="ARBA" id="ARBA00022448"/>
    </source>
</evidence>
<reference evidence="7" key="1">
    <citation type="submission" date="2023-07" db="EMBL/GenBank/DDBJ databases">
        <title>Wenyingzhuangia sp. chi5 genome sequencing and assembly.</title>
        <authorList>
            <person name="Park S."/>
        </authorList>
    </citation>
    <scope>NUCLEOTIDE SEQUENCE</scope>
    <source>
        <strain evidence="7">Chi5</strain>
    </source>
</reference>
<protein>
    <recommendedName>
        <fullName evidence="6">Probable inorganic carbon transporter subunit DabA</fullName>
    </recommendedName>
</protein>
<comment type="similarity">
    <text evidence="6">Belongs to the inorganic carbon transporter (TC 9.A.2) DabA family.</text>
</comment>
<proteinExistence type="inferred from homology"/>
<dbReference type="InterPro" id="IPR018752">
    <property type="entry name" value="DabA"/>
</dbReference>
<sequence>MSKQNIVKGINEATQFLGKTWPLYSFVTSNPLVGYEKLPFVEAIKKAEKLFGSKGLPEAKVFKRALENGDIDREILSVLLKEHQITEGIEETLLQMEQVRLKTVSNNNHDVDRITTKWLSVFMDEGVSEWQMPYRNKGFYKAWKKLAIHDIELKGTSTTKIPETSIEVLDEVLSDYKQEDYVKIFTHHLAALPGWTGYIKYRTEENSKWHKKYPITLEDYLAVRLWIAKSLNGEILPKEDKIEANTLVFKLQYVWLKAWEQSWQNKFIENFSIKSSKNEGITPEAQMVFCIDTRSEVIRRHIEACGNYETFGYAGFFGIAMDYEDMHNGIIKKSCPPIVPSAYKVSETSLEGKSDKVKKYKRRNDNIKFGNYFFKRMKNMLPSSFGYVEGSGPFYGISLLARTLFPSYSYGIKKSQLQNHESICQPNLKSVNNTLSLDDKVAIVKSAFDLMGWENFAPLVLFVGHGSHTTNNPFGSSLDCGACAASPGRHNARMLAKLANMKEVREVLVNDYEIKIPENTVFIGAEHNTTTDEILIFDAEVPSEHKHLLDGLKSNLLKAQQTATQERLGTAKNSISTANKKATNWSETRPEWGLANNAGFVIGQRELTKKSNLNGRCFLHSYNWKLDKEGKALQGIMQGAMVVTQWINNHYYFSAVDSQVFGGGTKITHNVTGNYGVVQGNGGDLKRGLPLQSLYKSDDEIYHQPLRLSVFIEAPLERVSEIIEKNESIKQLLDNEWIYLMVIDVLDENKIKCYQKKFEWKLVENKKDILSDVKKVELQVEMVERL</sequence>
<evidence type="ECO:0000256" key="3">
    <source>
        <dbReference type="ARBA" id="ARBA00022723"/>
    </source>
</evidence>
<dbReference type="Pfam" id="PF10070">
    <property type="entry name" value="DabA"/>
    <property type="match status" value="1"/>
</dbReference>
<feature type="binding site" evidence="6">
    <location>
        <position position="480"/>
    </location>
    <ligand>
        <name>Zn(2+)</name>
        <dbReference type="ChEBI" id="CHEBI:29105"/>
    </ligand>
</feature>
<keyword evidence="2 6" id="KW-1003">Cell membrane</keyword>
<keyword evidence="4 6" id="KW-0862">Zinc</keyword>
<name>A0ABT8VPT3_9FLAO</name>
<evidence type="ECO:0000313" key="8">
    <source>
        <dbReference type="Proteomes" id="UP001168642"/>
    </source>
</evidence>
<dbReference type="HAMAP" id="MF_01871">
    <property type="entry name" value="DabA"/>
    <property type="match status" value="1"/>
</dbReference>